<dbReference type="InParanoid" id="F4S4H2"/>
<reference evidence="2" key="1">
    <citation type="journal article" date="2011" name="Proc. Natl. Acad. Sci. U.S.A.">
        <title>Obligate biotrophy features unraveled by the genomic analysis of rust fungi.</title>
        <authorList>
            <person name="Duplessis S."/>
            <person name="Cuomo C.A."/>
            <person name="Lin Y.-C."/>
            <person name="Aerts A."/>
            <person name="Tisserant E."/>
            <person name="Veneault-Fourrey C."/>
            <person name="Joly D.L."/>
            <person name="Hacquard S."/>
            <person name="Amselem J."/>
            <person name="Cantarel B.L."/>
            <person name="Chiu R."/>
            <person name="Coutinho P.M."/>
            <person name="Feau N."/>
            <person name="Field M."/>
            <person name="Frey P."/>
            <person name="Gelhaye E."/>
            <person name="Goldberg J."/>
            <person name="Grabherr M.G."/>
            <person name="Kodira C.D."/>
            <person name="Kohler A."/>
            <person name="Kuees U."/>
            <person name="Lindquist E.A."/>
            <person name="Lucas S.M."/>
            <person name="Mago R."/>
            <person name="Mauceli E."/>
            <person name="Morin E."/>
            <person name="Murat C."/>
            <person name="Pangilinan J.L."/>
            <person name="Park R."/>
            <person name="Pearson M."/>
            <person name="Quesneville H."/>
            <person name="Rouhier N."/>
            <person name="Sakthikumar S."/>
            <person name="Salamov A.A."/>
            <person name="Schmutz J."/>
            <person name="Selles B."/>
            <person name="Shapiro H."/>
            <person name="Tanguay P."/>
            <person name="Tuskan G.A."/>
            <person name="Henrissat B."/>
            <person name="Van de Peer Y."/>
            <person name="Rouze P."/>
            <person name="Ellis J.G."/>
            <person name="Dodds P.N."/>
            <person name="Schein J.E."/>
            <person name="Zhong S."/>
            <person name="Hamelin R.C."/>
            <person name="Grigoriev I.V."/>
            <person name="Szabo L.J."/>
            <person name="Martin F."/>
        </authorList>
    </citation>
    <scope>NUCLEOTIDE SEQUENCE [LARGE SCALE GENOMIC DNA]</scope>
    <source>
        <strain evidence="2">98AG31 / pathotype 3-4-7</strain>
    </source>
</reference>
<evidence type="ECO:0000313" key="1">
    <source>
        <dbReference type="EMBL" id="EGG00409.1"/>
    </source>
</evidence>
<dbReference type="GeneID" id="18936516"/>
<protein>
    <submittedName>
        <fullName evidence="1">Uncharacterized protein</fullName>
    </submittedName>
</protein>
<organism evidence="2">
    <name type="scientific">Melampsora larici-populina (strain 98AG31 / pathotype 3-4-7)</name>
    <name type="common">Poplar leaf rust fungus</name>
    <dbReference type="NCBI Taxonomy" id="747676"/>
    <lineage>
        <taxon>Eukaryota</taxon>
        <taxon>Fungi</taxon>
        <taxon>Dikarya</taxon>
        <taxon>Basidiomycota</taxon>
        <taxon>Pucciniomycotina</taxon>
        <taxon>Pucciniomycetes</taxon>
        <taxon>Pucciniales</taxon>
        <taxon>Melampsoraceae</taxon>
        <taxon>Melampsora</taxon>
    </lineage>
</organism>
<dbReference type="RefSeq" id="XP_007416255.1">
    <property type="nucleotide sequence ID" value="XM_007416193.1"/>
</dbReference>
<dbReference type="HOGENOM" id="CLU_1124776_0_0_1"/>
<dbReference type="KEGG" id="mlr:MELLADRAFT_93249"/>
<gene>
    <name evidence="1" type="ORF">MELLADRAFT_93249</name>
</gene>
<evidence type="ECO:0000313" key="2">
    <source>
        <dbReference type="Proteomes" id="UP000001072"/>
    </source>
</evidence>
<dbReference type="VEuPathDB" id="FungiDB:MELLADRAFT_93249"/>
<name>F4S4H2_MELLP</name>
<accession>F4S4H2</accession>
<dbReference type="AlphaFoldDB" id="F4S4H2"/>
<keyword evidence="2" id="KW-1185">Reference proteome</keyword>
<dbReference type="EMBL" id="GL883147">
    <property type="protein sequence ID" value="EGG00409.1"/>
    <property type="molecule type" value="Genomic_DNA"/>
</dbReference>
<sequence length="247" mass="28827">MHRFTNDNFEQCLSQPDKFLDLEDAALNDAEMIDEIVADPLRLIDRTKDPIQTSDEDLKGLGEVLKDVFYTHYSEIFGKDGDLCVEDYFRDVDMWRILNNVNLIHNEDDLQWLLGGDILVGGVHKLFLSLQCWKQSPTAIEREERMAVRKAIAAQVYRETIERLEKQNTQRLQADQLAKIRLEQKAIKLAKRVEEARLAKIRLDKAKYARESNSRAMHWLKNEKVPIELISEKEELYLAEQANRIAE</sequence>
<dbReference type="Proteomes" id="UP000001072">
    <property type="component" value="Unassembled WGS sequence"/>
</dbReference>
<proteinExistence type="predicted"/>